<organism evidence="1 2">
    <name type="scientific">Yersinia pseudotuberculosis</name>
    <dbReference type="NCBI Taxonomy" id="633"/>
    <lineage>
        <taxon>Bacteria</taxon>
        <taxon>Pseudomonadati</taxon>
        <taxon>Pseudomonadota</taxon>
        <taxon>Gammaproteobacteria</taxon>
        <taxon>Enterobacterales</taxon>
        <taxon>Yersiniaceae</taxon>
        <taxon>Yersinia</taxon>
    </lineage>
</organism>
<gene>
    <name evidence="1" type="ORF">EGX47_06985</name>
</gene>
<keyword evidence="2" id="KW-1185">Reference proteome</keyword>
<dbReference type="EMBL" id="CP033713">
    <property type="protein sequence ID" value="AYW91094.1"/>
    <property type="molecule type" value="Genomic_DNA"/>
</dbReference>
<evidence type="ECO:0000313" key="2">
    <source>
        <dbReference type="Proteomes" id="UP000268669"/>
    </source>
</evidence>
<name>A0ABN5R6R3_YERPU</name>
<proteinExistence type="predicted"/>
<accession>A0ABN5R6R3</accession>
<reference evidence="1" key="1">
    <citation type="submission" date="2018-11" db="EMBL/GenBank/DDBJ databases">
        <title>FDA dAtabase for Regulatory Grade micrObial Sequences (FDA-ARGOS): Supporting development and validation of Infectious Disease Dx tests.</title>
        <authorList>
            <person name="Bliska J."/>
            <person name="Cleland M.-M."/>
            <person name="Tallon L."/>
            <person name="Sadzewicz L."/>
            <person name="Zhao X."/>
            <person name="Vavikolanu K."/>
            <person name="Mehta A."/>
            <person name="Aluvathingal J."/>
            <person name="Nadendla S."/>
            <person name="Yan Y."/>
            <person name="Sichtig H."/>
        </authorList>
    </citation>
    <scope>NUCLEOTIDE SEQUENCE [LARGE SCALE GENOMIC DNA]</scope>
    <source>
        <strain evidence="1">FDAARGOS_581</strain>
    </source>
</reference>
<evidence type="ECO:0000313" key="1">
    <source>
        <dbReference type="EMBL" id="AYW91094.1"/>
    </source>
</evidence>
<dbReference type="Proteomes" id="UP000268669">
    <property type="component" value="Chromosome"/>
</dbReference>
<protein>
    <submittedName>
        <fullName evidence="1">Uncharacterized protein</fullName>
    </submittedName>
</protein>
<sequence length="68" mass="8201">MSNECLQSYHSYWLSDNIYLTYYFVSIQTKCYKHFNYQSVKPTPPLDLFLHTSSQFLILIHSLQRNFS</sequence>